<evidence type="ECO:0000313" key="7">
    <source>
        <dbReference type="Proteomes" id="UP000326759"/>
    </source>
</evidence>
<dbReference type="InterPro" id="IPR021893">
    <property type="entry name" value="ZMYM2-like_C"/>
</dbReference>
<keyword evidence="3" id="KW-0832">Ubl conjugation</keyword>
<evidence type="ECO:0000259" key="5">
    <source>
        <dbReference type="SMART" id="SM00746"/>
    </source>
</evidence>
<keyword evidence="2" id="KW-0597">Phosphoprotein</keyword>
<feature type="compositionally biased region" description="Basic and acidic residues" evidence="4">
    <location>
        <begin position="158"/>
        <end position="167"/>
    </location>
</feature>
<evidence type="ECO:0000256" key="2">
    <source>
        <dbReference type="ARBA" id="ARBA00022553"/>
    </source>
</evidence>
<protein>
    <submittedName>
        <fullName evidence="6">Zinc finger MYM-type protein 3</fullName>
    </submittedName>
</protein>
<dbReference type="Pfam" id="PF12012">
    <property type="entry name" value="DUF3504"/>
    <property type="match status" value="1"/>
</dbReference>
<feature type="domain" description="TRASH" evidence="5">
    <location>
        <begin position="444"/>
        <end position="480"/>
    </location>
</feature>
<dbReference type="Proteomes" id="UP000326759">
    <property type="component" value="Unassembled WGS sequence"/>
</dbReference>
<feature type="region of interest" description="Disordered" evidence="4">
    <location>
        <begin position="1005"/>
        <end position="1046"/>
    </location>
</feature>
<feature type="compositionally biased region" description="Basic and acidic residues" evidence="4">
    <location>
        <begin position="127"/>
        <end position="150"/>
    </location>
</feature>
<feature type="domain" description="TRASH" evidence="5">
    <location>
        <begin position="614"/>
        <end position="652"/>
    </location>
</feature>
<dbReference type="OrthoDB" id="10025028at2759"/>
<feature type="domain" description="TRASH" evidence="5">
    <location>
        <begin position="526"/>
        <end position="560"/>
    </location>
</feature>
<dbReference type="EMBL" id="SEYY01018837">
    <property type="protein sequence ID" value="KAB7498925.1"/>
    <property type="molecule type" value="Genomic_DNA"/>
</dbReference>
<reference evidence="6 7" key="1">
    <citation type="journal article" date="2019" name="PLoS Biol.">
        <title>Sex chromosomes control vertical transmission of feminizing Wolbachia symbionts in an isopod.</title>
        <authorList>
            <person name="Becking T."/>
            <person name="Chebbi M.A."/>
            <person name="Giraud I."/>
            <person name="Moumen B."/>
            <person name="Laverre T."/>
            <person name="Caubet Y."/>
            <person name="Peccoud J."/>
            <person name="Gilbert C."/>
            <person name="Cordaux R."/>
        </authorList>
    </citation>
    <scope>NUCLEOTIDE SEQUENCE [LARGE SCALE GENOMIC DNA]</scope>
    <source>
        <strain evidence="6">ANa2</strain>
        <tissue evidence="6">Whole body excluding digestive tract and cuticle</tissue>
    </source>
</reference>
<feature type="compositionally biased region" description="Basic and acidic residues" evidence="4">
    <location>
        <begin position="190"/>
        <end position="205"/>
    </location>
</feature>
<feature type="domain" description="TRASH" evidence="5">
    <location>
        <begin position="484"/>
        <end position="523"/>
    </location>
</feature>
<keyword evidence="1" id="KW-1017">Isopeptide bond</keyword>
<sequence length="1334" mass="150058">MDDQANQENSDLITQSESNIANEDSLKCNSVKLNNDDNEVSSESILSSINEECNRISSEHESNAKGDSEQLETSSNQMELENSQPERSDAESLKDNEGDANADDDMEIETSIHFNEIDIHTASNSKENSDHVKESTAESEIKPDKIRESNNEINTENDPYKVTDPDKITNTVGETNSDVGNNDFLIDSNEGSKSEESSQENKKLNENGVSDSENKGENKGKLKIKLRSFASLCKDDQTNDNSGSEHSNQPGVVSNFEVTGVAVGDIVQHNNFVESDESGVMHLKISNVVGGEDSITGLSIDESGDALANIQISSITSLIEPISPEGSAKTTTEIIAEESNCQESGDQEKSNEIVLDTENDKEVNETTEGSMETIVNIFKCSLIVPHSCYYCKKRLVCDFRMVFKKKSENVIAFLCSAKCKSKAISCFDDNHIVQKPRLFFERVCGNCGKDISNEPKSKIFSWQTREFCDKLCLADHIGEVARVCFFCKANVRVLYMVKYCVRFGSDVHQFCCNTCLETYKTTIKVCSFCQKNLTLVSKVVSPSNKEYCSSKCLKRAQRRDIGQVNYKEENNCTVCMKSVVNEYEFFYNNTVTFLCSTPCLNVFKYVNKVKSVNCCLCSRLLNAEDTSNYFFNGKKLRVFCSESCFSVFVISARKIVTCHYCKVKKYNFDMICSESDESGEYFSCSVCCLNLAETQLNKTTLNRDSSSLPEANSTSLPNNTEDANSNTAESATNDSTQTTSTPLLKNCNMCTKFEPAQFHMVMSDSTLRSFCSYVCATRFKCTFGFQVSGNIQEVKKQDGENQNSSILSKVLTSTDSQTSISTAISTSKTSNKYDIKDVKTLMKLFCPPHLSNKSTMCRPFQNTKGIQCKPHQWHKTSQTDDSSINSTSEGSKAIIPVPIPVYVPTPMMMYSSPTPVPLVVPIPVPIPIFIPTLEKTTEELESKIKSLQKSSLERSEKVEAAETSEELSENPEKQLEEEKKMDEKEETETETILNLQYILPKFNIGPSQKEVSNPDNLKRKLESDSFSSSPKRRKVDDDEADDENEEEEVLNVMLGLSVWQSWTRKKCLEDPEGNAHLKPDLCSMESDTLGQSLIQFLSDLSSQSCQFDADTLFFILLGLQKYLFEKGSSHCIFLELNFDSFTSVFDEMVEKFFLRVSKPNTKCLQGTRVTEEMMWEARQLGAHTPHVLINTLFYFNTKIFRLKDASEHFKLSFDEISRETVPTSVSPDGTPVLTSYLKYSKEKGDESDASDDLLMYENKENPLRCPVKLYEFYLSKCPENIQEGEDKYYVYPEETCMPDSPVWYTSVAIEECTISKMLNRILLVKEVQENLFGQ</sequence>
<feature type="domain" description="TRASH" evidence="5">
    <location>
        <begin position="572"/>
        <end position="607"/>
    </location>
</feature>
<feature type="region of interest" description="Disordered" evidence="4">
    <location>
        <begin position="51"/>
        <end position="221"/>
    </location>
</feature>
<organism evidence="6 7">
    <name type="scientific">Armadillidium nasatum</name>
    <dbReference type="NCBI Taxonomy" id="96803"/>
    <lineage>
        <taxon>Eukaryota</taxon>
        <taxon>Metazoa</taxon>
        <taxon>Ecdysozoa</taxon>
        <taxon>Arthropoda</taxon>
        <taxon>Crustacea</taxon>
        <taxon>Multicrustacea</taxon>
        <taxon>Malacostraca</taxon>
        <taxon>Eumalacostraca</taxon>
        <taxon>Peracarida</taxon>
        <taxon>Isopoda</taxon>
        <taxon>Oniscidea</taxon>
        <taxon>Crinocheta</taxon>
        <taxon>Armadillidiidae</taxon>
        <taxon>Armadillidium</taxon>
    </lineage>
</organism>
<dbReference type="InterPro" id="IPR057926">
    <property type="entry name" value="QRICH1_dom"/>
</dbReference>
<feature type="compositionally biased region" description="Basic and acidic residues" evidence="4">
    <location>
        <begin position="84"/>
        <end position="97"/>
    </location>
</feature>
<evidence type="ECO:0000313" key="6">
    <source>
        <dbReference type="EMBL" id="KAB7498925.1"/>
    </source>
</evidence>
<dbReference type="InterPro" id="IPR011017">
    <property type="entry name" value="TRASH_dom"/>
</dbReference>
<dbReference type="SMART" id="SM00746">
    <property type="entry name" value="TRASH"/>
    <property type="match status" value="6"/>
</dbReference>
<feature type="compositionally biased region" description="Basic and acidic residues" evidence="4">
    <location>
        <begin position="52"/>
        <end position="68"/>
    </location>
</feature>
<feature type="compositionally biased region" description="Acidic residues" evidence="4">
    <location>
        <begin position="98"/>
        <end position="108"/>
    </location>
</feature>
<dbReference type="Pfam" id="PF25561">
    <property type="entry name" value="QRICH1"/>
    <property type="match status" value="1"/>
</dbReference>
<dbReference type="PANTHER" id="PTHR45736">
    <property type="entry name" value="ZINC FINGER MYM-TYPE PROTEIN"/>
    <property type="match status" value="1"/>
</dbReference>
<feature type="compositionally biased region" description="Basic and acidic residues" evidence="4">
    <location>
        <begin position="951"/>
        <end position="960"/>
    </location>
</feature>
<feature type="compositionally biased region" description="Polar residues" evidence="4">
    <location>
        <begin position="168"/>
        <end position="180"/>
    </location>
</feature>
<accession>A0A5N5SYB7</accession>
<feature type="region of interest" description="Disordered" evidence="4">
    <location>
        <begin position="946"/>
        <end position="988"/>
    </location>
</feature>
<name>A0A5N5SYB7_9CRUS</name>
<feature type="region of interest" description="Disordered" evidence="4">
    <location>
        <begin position="1"/>
        <end position="24"/>
    </location>
</feature>
<evidence type="ECO:0000256" key="3">
    <source>
        <dbReference type="ARBA" id="ARBA00022843"/>
    </source>
</evidence>
<comment type="caution">
    <text evidence="6">The sequence shown here is derived from an EMBL/GenBank/DDBJ whole genome shotgun (WGS) entry which is preliminary data.</text>
</comment>
<dbReference type="PANTHER" id="PTHR45736:SF1">
    <property type="entry name" value="WITHOUT CHILDREN, ISOFORM B"/>
    <property type="match status" value="1"/>
</dbReference>
<feature type="region of interest" description="Disordered" evidence="4">
    <location>
        <begin position="701"/>
        <end position="739"/>
    </location>
</feature>
<feature type="compositionally biased region" description="Polar residues" evidence="4">
    <location>
        <begin position="71"/>
        <end position="83"/>
    </location>
</feature>
<proteinExistence type="predicted"/>
<feature type="compositionally biased region" description="Basic and acidic residues" evidence="4">
    <location>
        <begin position="970"/>
        <end position="983"/>
    </location>
</feature>
<evidence type="ECO:0000256" key="4">
    <source>
        <dbReference type="SAM" id="MobiDB-lite"/>
    </source>
</evidence>
<feature type="compositionally biased region" description="Acidic residues" evidence="4">
    <location>
        <begin position="1037"/>
        <end position="1046"/>
    </location>
</feature>
<dbReference type="InterPro" id="IPR051284">
    <property type="entry name" value="ZnF_MYMT-QRICH1"/>
</dbReference>
<feature type="compositionally biased region" description="Polar residues" evidence="4">
    <location>
        <begin position="1005"/>
        <end position="1015"/>
    </location>
</feature>
<evidence type="ECO:0000256" key="1">
    <source>
        <dbReference type="ARBA" id="ARBA00022499"/>
    </source>
</evidence>
<gene>
    <name evidence="6" type="primary">ZMYM3</name>
    <name evidence="6" type="ORF">Anas_02654</name>
</gene>
<feature type="domain" description="TRASH" evidence="5">
    <location>
        <begin position="747"/>
        <end position="783"/>
    </location>
</feature>
<keyword evidence="7" id="KW-1185">Reference proteome</keyword>